<feature type="compositionally biased region" description="Basic and acidic residues" evidence="12">
    <location>
        <begin position="300"/>
        <end position="352"/>
    </location>
</feature>
<evidence type="ECO:0000256" key="9">
    <source>
        <dbReference type="ARBA" id="ARBA00042890"/>
    </source>
</evidence>
<dbReference type="STRING" id="93220.A6P55_21895"/>
<dbReference type="SUPFAM" id="SSF55120">
    <property type="entry name" value="Pseudouridine synthase"/>
    <property type="match status" value="1"/>
</dbReference>
<evidence type="ECO:0000313" key="15">
    <source>
        <dbReference type="Proteomes" id="UP000254573"/>
    </source>
</evidence>
<dbReference type="PANTHER" id="PTHR47683:SF2">
    <property type="entry name" value="RNA-BINDING S4 DOMAIN-CONTAINING PROTEIN"/>
    <property type="match status" value="1"/>
</dbReference>
<comment type="catalytic activity">
    <reaction evidence="3">
        <text>uridine(2604) in 23S rRNA = pseudouridine(2604) in 23S rRNA</text>
        <dbReference type="Rhea" id="RHEA:38875"/>
        <dbReference type="Rhea" id="RHEA-COMP:10093"/>
        <dbReference type="Rhea" id="RHEA-COMP:10094"/>
        <dbReference type="ChEBI" id="CHEBI:65314"/>
        <dbReference type="ChEBI" id="CHEBI:65315"/>
        <dbReference type="EC" id="5.4.99.21"/>
    </reaction>
</comment>
<feature type="compositionally biased region" description="Basic and acidic residues" evidence="12">
    <location>
        <begin position="152"/>
        <end position="181"/>
    </location>
</feature>
<dbReference type="GO" id="GO:0003723">
    <property type="term" value="F:RNA binding"/>
    <property type="evidence" value="ECO:0007669"/>
    <property type="project" value="UniProtKB-KW"/>
</dbReference>
<evidence type="ECO:0000256" key="5">
    <source>
        <dbReference type="ARBA" id="ARBA00039989"/>
    </source>
</evidence>
<dbReference type="InterPro" id="IPR036986">
    <property type="entry name" value="S4_RNA-bd_sf"/>
</dbReference>
<dbReference type="Proteomes" id="UP000254573">
    <property type="component" value="Unassembled WGS sequence"/>
</dbReference>
<protein>
    <recommendedName>
        <fullName evidence="5">Dual-specificity RNA pseudouridine synthase RluF</fullName>
        <ecNumber evidence="4">5.4.99.21</ecNumber>
    </recommendedName>
    <alternativeName>
        <fullName evidence="7">23S rRNA pseudouridine(2604) synthase</fullName>
    </alternativeName>
    <alternativeName>
        <fullName evidence="9">Ribosomal large subunit pseudouridine synthase F</fullName>
    </alternativeName>
    <alternativeName>
        <fullName evidence="8">rRNA pseudouridylate synthase F</fullName>
    </alternativeName>
    <alternativeName>
        <fullName evidence="10">rRNA-uridine isomerase F</fullName>
    </alternativeName>
    <alternativeName>
        <fullName evidence="6">tRNA(Tyr) pseudouridine(35) synthase</fullName>
    </alternativeName>
</protein>
<dbReference type="SUPFAM" id="SSF55174">
    <property type="entry name" value="Alpha-L RNA-binding motif"/>
    <property type="match status" value="1"/>
</dbReference>
<dbReference type="NCBIfam" id="TIGR00093">
    <property type="entry name" value="pseudouridine synthase"/>
    <property type="match status" value="1"/>
</dbReference>
<keyword evidence="1 14" id="KW-0413">Isomerase</keyword>
<dbReference type="GO" id="GO:0000455">
    <property type="term" value="P:enzyme-directed rRNA pseudouridine synthesis"/>
    <property type="evidence" value="ECO:0007669"/>
    <property type="project" value="UniProtKB-ARBA"/>
</dbReference>
<evidence type="ECO:0000256" key="6">
    <source>
        <dbReference type="ARBA" id="ARBA00041420"/>
    </source>
</evidence>
<feature type="domain" description="RNA-binding S4" evidence="13">
    <location>
        <begin position="381"/>
        <end position="437"/>
    </location>
</feature>
<evidence type="ECO:0000256" key="2">
    <source>
        <dbReference type="ARBA" id="ARBA00036390"/>
    </source>
</evidence>
<feature type="compositionally biased region" description="Basic and acidic residues" evidence="12">
    <location>
        <begin position="226"/>
        <end position="255"/>
    </location>
</feature>
<dbReference type="RefSeq" id="WP_038617324.1">
    <property type="nucleotide sequence ID" value="NZ_CP009553.3"/>
</dbReference>
<dbReference type="InterPro" id="IPR002942">
    <property type="entry name" value="S4_RNA-bd"/>
</dbReference>
<feature type="compositionally biased region" description="Basic and acidic residues" evidence="12">
    <location>
        <begin position="189"/>
        <end position="218"/>
    </location>
</feature>
<dbReference type="InterPro" id="IPR000748">
    <property type="entry name" value="PsdUridine_synth_RsuA/RluB/E/F"/>
</dbReference>
<evidence type="ECO:0000256" key="11">
    <source>
        <dbReference type="PROSITE-ProRule" id="PRU00182"/>
    </source>
</evidence>
<dbReference type="Gene3D" id="3.30.2350.10">
    <property type="entry name" value="Pseudouridine synthase"/>
    <property type="match status" value="1"/>
</dbReference>
<dbReference type="Gene3D" id="3.10.290.10">
    <property type="entry name" value="RNA-binding S4 domain"/>
    <property type="match status" value="1"/>
</dbReference>
<dbReference type="Pfam" id="PF00849">
    <property type="entry name" value="PseudoU_synth_2"/>
    <property type="match status" value="1"/>
</dbReference>
<dbReference type="AlphaFoldDB" id="A0A378YBX1"/>
<feature type="compositionally biased region" description="Basic and acidic residues" evidence="12">
    <location>
        <begin position="129"/>
        <end position="142"/>
    </location>
</feature>
<accession>A0A378YBX1</accession>
<evidence type="ECO:0000256" key="3">
    <source>
        <dbReference type="ARBA" id="ARBA00036535"/>
    </source>
</evidence>
<evidence type="ECO:0000256" key="7">
    <source>
        <dbReference type="ARBA" id="ARBA00041697"/>
    </source>
</evidence>
<gene>
    <name evidence="14" type="primary">rluF</name>
    <name evidence="14" type="ORF">NCTC13160_00195</name>
</gene>
<dbReference type="Pfam" id="PF01479">
    <property type="entry name" value="S4"/>
    <property type="match status" value="1"/>
</dbReference>
<dbReference type="PROSITE" id="PS50889">
    <property type="entry name" value="S4"/>
    <property type="match status" value="1"/>
</dbReference>
<comment type="catalytic activity">
    <reaction evidence="2">
        <text>uridine(35) in tRNA(Tyr) = pseudouridine(35) in tRNA(Tyr)</text>
        <dbReference type="Rhea" id="RHEA:60556"/>
        <dbReference type="Rhea" id="RHEA-COMP:15607"/>
        <dbReference type="Rhea" id="RHEA-COMP:15608"/>
        <dbReference type="ChEBI" id="CHEBI:65314"/>
        <dbReference type="ChEBI" id="CHEBI:65315"/>
    </reaction>
</comment>
<keyword evidence="11" id="KW-0694">RNA-binding</keyword>
<feature type="compositionally biased region" description="Low complexity" evidence="12">
    <location>
        <begin position="119"/>
        <end position="128"/>
    </location>
</feature>
<evidence type="ECO:0000256" key="8">
    <source>
        <dbReference type="ARBA" id="ARBA00042843"/>
    </source>
</evidence>
<dbReference type="InterPro" id="IPR006145">
    <property type="entry name" value="PsdUridine_synth_RsuA/RluA"/>
</dbReference>
<dbReference type="InterPro" id="IPR020103">
    <property type="entry name" value="PsdUridine_synth_cat_dom_sf"/>
</dbReference>
<reference evidence="14 15" key="1">
    <citation type="submission" date="2018-06" db="EMBL/GenBank/DDBJ databases">
        <authorList>
            <consortium name="Pathogen Informatics"/>
            <person name="Doyle S."/>
        </authorList>
    </citation>
    <scope>NUCLEOTIDE SEQUENCE [LARGE SCALE GENOMIC DNA]</scope>
    <source>
        <strain evidence="14 15">NCTC13160</strain>
    </source>
</reference>
<name>A0A378YBX1_9BURK</name>
<dbReference type="InterPro" id="IPR050343">
    <property type="entry name" value="RsuA_PseudoU_synthase"/>
</dbReference>
<dbReference type="SMART" id="SM00363">
    <property type="entry name" value="S4"/>
    <property type="match status" value="1"/>
</dbReference>
<feature type="compositionally biased region" description="Low complexity" evidence="12">
    <location>
        <begin position="84"/>
        <end position="95"/>
    </location>
</feature>
<proteinExistence type="predicted"/>
<feature type="region of interest" description="Disordered" evidence="12">
    <location>
        <begin position="1"/>
        <end position="367"/>
    </location>
</feature>
<sequence>MSDTPRAKLSAKHPRTLDKTRAPVRSSGALRRPTKAVPASMLDAGGTKKAAAKPARPRPADDASAPAGARRPAGNAAVPRKSVANAANAANTTNAVKPYEKRATGDRPPQRGQRERVAGGRAVRGAEGTPRRFDEDRPRRAGEGSAGGARGDYARPVKRGADDRAPRRFDEDRPRRADEGGARGGARGDYARPVKRGADDRAPRRFDEDRPRRADEGGARGGARGDYARPAKRGADDRAPRRFDEDRPRRADEGGTRGGARGDYARPVKRGADDRAPRRFDEDRPRRADEGGTRGGARGDYARPAKRGADDRAPRRFDEGGARGARGDYARPAKRGGEDAPRGRFAREDHNARPARPARAARVERDDDDDIKVHHDAAGSLRLSKRMSELGLCSRREADEWIAKGWVRVDGKVVTELGTKILPTQEITVVQAAHKEQANRVTILLHKPVGYVSGQAEDGYEPAVVLVTREHHWAEDDAGVRFSPSHLRSLAPAGRLDIDSTGLLVLTQDGRIAKQLIGEDSEIEKEYLVRVSYNEHSQNVQAHFPADRLALLRHGLSLDDQPLKPAQVDWQNPEQLRFVLKEGKKRQIRRMCDLVGLHVTGLKRVRMGRITLGNLPVGEWRYLRAGEGF</sequence>
<evidence type="ECO:0000256" key="1">
    <source>
        <dbReference type="ARBA" id="ARBA00023235"/>
    </source>
</evidence>
<dbReference type="KEGG" id="ppnm:LV28_00955"/>
<evidence type="ECO:0000256" key="10">
    <source>
        <dbReference type="ARBA" id="ARBA00043147"/>
    </source>
</evidence>
<dbReference type="CDD" id="cd00165">
    <property type="entry name" value="S4"/>
    <property type="match status" value="1"/>
</dbReference>
<feature type="compositionally biased region" description="Basic and acidic residues" evidence="12">
    <location>
        <begin position="98"/>
        <end position="118"/>
    </location>
</feature>
<feature type="compositionally biased region" description="Low complexity" evidence="12">
    <location>
        <begin position="43"/>
        <end position="54"/>
    </location>
</feature>
<evidence type="ECO:0000256" key="12">
    <source>
        <dbReference type="SAM" id="MobiDB-lite"/>
    </source>
</evidence>
<evidence type="ECO:0000313" key="14">
    <source>
        <dbReference type="EMBL" id="SUA74203.1"/>
    </source>
</evidence>
<evidence type="ECO:0000256" key="4">
    <source>
        <dbReference type="ARBA" id="ARBA00038922"/>
    </source>
</evidence>
<dbReference type="EMBL" id="UGSG01000001">
    <property type="protein sequence ID" value="SUA74203.1"/>
    <property type="molecule type" value="Genomic_DNA"/>
</dbReference>
<evidence type="ECO:0000259" key="13">
    <source>
        <dbReference type="SMART" id="SM00363"/>
    </source>
</evidence>
<dbReference type="PANTHER" id="PTHR47683">
    <property type="entry name" value="PSEUDOURIDINE SYNTHASE FAMILY PROTEIN-RELATED"/>
    <property type="match status" value="1"/>
</dbReference>
<dbReference type="GO" id="GO:0160138">
    <property type="term" value="F:23S rRNA pseudouridine(2604) synthase activity"/>
    <property type="evidence" value="ECO:0007669"/>
    <property type="project" value="UniProtKB-EC"/>
</dbReference>
<dbReference type="OrthoDB" id="9807213at2"/>
<dbReference type="EC" id="5.4.99.21" evidence="4"/>
<feature type="compositionally biased region" description="Basic and acidic residues" evidence="12">
    <location>
        <begin position="263"/>
        <end position="292"/>
    </location>
</feature>
<feature type="compositionally biased region" description="Low complexity" evidence="12">
    <location>
        <begin position="62"/>
        <end position="77"/>
    </location>
</feature>
<organism evidence="14 15">
    <name type="scientific">Pandoraea pnomenusa</name>
    <dbReference type="NCBI Taxonomy" id="93220"/>
    <lineage>
        <taxon>Bacteria</taxon>
        <taxon>Pseudomonadati</taxon>
        <taxon>Pseudomonadota</taxon>
        <taxon>Betaproteobacteria</taxon>
        <taxon>Burkholderiales</taxon>
        <taxon>Burkholderiaceae</taxon>
        <taxon>Pandoraea</taxon>
    </lineage>
</organism>